<evidence type="ECO:0000256" key="1">
    <source>
        <dbReference type="SAM" id="Phobius"/>
    </source>
</evidence>
<dbReference type="RefSeq" id="XP_013901957.1">
    <property type="nucleotide sequence ID" value="XM_014046503.1"/>
</dbReference>
<evidence type="ECO:0000313" key="2">
    <source>
        <dbReference type="EMBL" id="KIZ02938.1"/>
    </source>
</evidence>
<protein>
    <submittedName>
        <fullName evidence="2">Uncharacterized protein</fullName>
    </submittedName>
</protein>
<dbReference type="EMBL" id="KK100946">
    <property type="protein sequence ID" value="KIZ02938.1"/>
    <property type="molecule type" value="Genomic_DNA"/>
</dbReference>
<accession>A0A0D2JW25</accession>
<dbReference type="GeneID" id="25737895"/>
<keyword evidence="1" id="KW-1133">Transmembrane helix</keyword>
<proteinExistence type="predicted"/>
<sequence length="109" mass="11351">MLAADADATAEAGDAAAAAAEAAELPPPVPTDVLLEFEQKLEADISSVGLTLTAVTGVIIFWRGVWSLLDYYMGDSVLGDVCCIIVGLTIVLWIRLSGAKVATSFWPPG</sequence>
<feature type="transmembrane region" description="Helical" evidence="1">
    <location>
        <begin position="77"/>
        <end position="96"/>
    </location>
</feature>
<organism evidence="2 3">
    <name type="scientific">Monoraphidium neglectum</name>
    <dbReference type="NCBI Taxonomy" id="145388"/>
    <lineage>
        <taxon>Eukaryota</taxon>
        <taxon>Viridiplantae</taxon>
        <taxon>Chlorophyta</taxon>
        <taxon>core chlorophytes</taxon>
        <taxon>Chlorophyceae</taxon>
        <taxon>CS clade</taxon>
        <taxon>Sphaeropleales</taxon>
        <taxon>Selenastraceae</taxon>
        <taxon>Monoraphidium</taxon>
    </lineage>
</organism>
<dbReference type="AlphaFoldDB" id="A0A0D2JW25"/>
<feature type="transmembrane region" description="Helical" evidence="1">
    <location>
        <begin position="45"/>
        <end position="65"/>
    </location>
</feature>
<dbReference type="Proteomes" id="UP000054498">
    <property type="component" value="Unassembled WGS sequence"/>
</dbReference>
<dbReference type="KEGG" id="mng:MNEG_5018"/>
<name>A0A0D2JW25_9CHLO</name>
<keyword evidence="1" id="KW-0472">Membrane</keyword>
<gene>
    <name evidence="2" type="ORF">MNEG_5018</name>
</gene>
<evidence type="ECO:0000313" key="3">
    <source>
        <dbReference type="Proteomes" id="UP000054498"/>
    </source>
</evidence>
<keyword evidence="3" id="KW-1185">Reference proteome</keyword>
<reference evidence="2 3" key="1">
    <citation type="journal article" date="2013" name="BMC Genomics">
        <title>Reconstruction of the lipid metabolism for the microalga Monoraphidium neglectum from its genome sequence reveals characteristics suitable for biofuel production.</title>
        <authorList>
            <person name="Bogen C."/>
            <person name="Al-Dilaimi A."/>
            <person name="Albersmeier A."/>
            <person name="Wichmann J."/>
            <person name="Grundmann M."/>
            <person name="Rupp O."/>
            <person name="Lauersen K.J."/>
            <person name="Blifernez-Klassen O."/>
            <person name="Kalinowski J."/>
            <person name="Goesmann A."/>
            <person name="Mussgnug J.H."/>
            <person name="Kruse O."/>
        </authorList>
    </citation>
    <scope>NUCLEOTIDE SEQUENCE [LARGE SCALE GENOMIC DNA]</scope>
    <source>
        <strain evidence="2 3">SAG 48.87</strain>
    </source>
</reference>
<dbReference type="OrthoDB" id="535503at2759"/>
<keyword evidence="1" id="KW-0812">Transmembrane</keyword>